<protein>
    <submittedName>
        <fullName evidence="5">RNAse P Rpr2/Rpp21/SNM1 subunit domain-domain-containing protein</fullName>
    </submittedName>
</protein>
<keyword evidence="2" id="KW-0479">Metal-binding</keyword>
<evidence type="ECO:0000256" key="4">
    <source>
        <dbReference type="ARBA" id="ARBA00038402"/>
    </source>
</evidence>
<keyword evidence="6" id="KW-1185">Reference proteome</keyword>
<evidence type="ECO:0000313" key="6">
    <source>
        <dbReference type="Proteomes" id="UP001153365"/>
    </source>
</evidence>
<dbReference type="Pfam" id="PF04032">
    <property type="entry name" value="Rpr2"/>
    <property type="match status" value="1"/>
</dbReference>
<gene>
    <name evidence="5" type="ORF">PPACK8108_LOCUS23789</name>
</gene>
<evidence type="ECO:0000313" key="5">
    <source>
        <dbReference type="EMBL" id="CAH7688775.1"/>
    </source>
</evidence>
<dbReference type="GO" id="GO:0046872">
    <property type="term" value="F:metal ion binding"/>
    <property type="evidence" value="ECO:0007669"/>
    <property type="project" value="UniProtKB-KW"/>
</dbReference>
<sequence length="199" mass="22951">MKNKKNHSNQLQPNPNSVQNRDVFQRMNFMYQASHLLSSFKKGIEKDEGSVGNHRDSCGLKRREDCSQKTCLKGLKMVELSRSMSKSIRIVAKKSVLRLDPSIKRTICRSCDLILIPGRTSSTRLIRSGPDLFKLKVTCLGCGCRRSILNSANLEESFEKNQQKVDSIRQTRRSKRQKKLPFWNRPEHIIFVGQQKQQC</sequence>
<dbReference type="GO" id="GO:0008033">
    <property type="term" value="P:tRNA processing"/>
    <property type="evidence" value="ECO:0007669"/>
    <property type="project" value="UniProtKB-KW"/>
</dbReference>
<dbReference type="PANTHER" id="PTHR14742">
    <property type="entry name" value="RIBONUCLEASE P SUBUNIT P21"/>
    <property type="match status" value="1"/>
</dbReference>
<keyword evidence="3" id="KW-0862">Zinc</keyword>
<comment type="caution">
    <text evidence="5">The sequence shown here is derived from an EMBL/GenBank/DDBJ whole genome shotgun (WGS) entry which is preliminary data.</text>
</comment>
<dbReference type="AlphaFoldDB" id="A0AAV0BRT3"/>
<evidence type="ECO:0000256" key="2">
    <source>
        <dbReference type="ARBA" id="ARBA00022723"/>
    </source>
</evidence>
<dbReference type="EMBL" id="CALTRL010006011">
    <property type="protein sequence ID" value="CAH7688775.1"/>
    <property type="molecule type" value="Genomic_DNA"/>
</dbReference>
<evidence type="ECO:0000256" key="3">
    <source>
        <dbReference type="ARBA" id="ARBA00022833"/>
    </source>
</evidence>
<dbReference type="PANTHER" id="PTHR14742:SF0">
    <property type="entry name" value="RIBONUCLEASE P PROTEIN SUBUNIT P21"/>
    <property type="match status" value="1"/>
</dbReference>
<keyword evidence="1" id="KW-0819">tRNA processing</keyword>
<organism evidence="5 6">
    <name type="scientific">Phakopsora pachyrhizi</name>
    <name type="common">Asian soybean rust disease fungus</name>
    <dbReference type="NCBI Taxonomy" id="170000"/>
    <lineage>
        <taxon>Eukaryota</taxon>
        <taxon>Fungi</taxon>
        <taxon>Dikarya</taxon>
        <taxon>Basidiomycota</taxon>
        <taxon>Pucciniomycotina</taxon>
        <taxon>Pucciniomycetes</taxon>
        <taxon>Pucciniales</taxon>
        <taxon>Phakopsoraceae</taxon>
        <taxon>Phakopsora</taxon>
    </lineage>
</organism>
<name>A0AAV0BRT3_PHAPC</name>
<reference evidence="5" key="1">
    <citation type="submission" date="2022-06" db="EMBL/GenBank/DDBJ databases">
        <authorList>
            <consortium name="SYNGENTA / RWTH Aachen University"/>
        </authorList>
    </citation>
    <scope>NUCLEOTIDE SEQUENCE</scope>
</reference>
<comment type="similarity">
    <text evidence="4">Belongs to the eukaryotic/archaeal RNase P protein component 4 family.</text>
</comment>
<dbReference type="Gene3D" id="6.20.50.20">
    <property type="match status" value="1"/>
</dbReference>
<dbReference type="GO" id="GO:0005655">
    <property type="term" value="C:nucleolar ribonuclease P complex"/>
    <property type="evidence" value="ECO:0007669"/>
    <property type="project" value="TreeGrafter"/>
</dbReference>
<evidence type="ECO:0000256" key="1">
    <source>
        <dbReference type="ARBA" id="ARBA00022694"/>
    </source>
</evidence>
<dbReference type="InterPro" id="IPR007175">
    <property type="entry name" value="Rpr2/Snm1/Rpp21"/>
</dbReference>
<accession>A0AAV0BRT3</accession>
<proteinExistence type="inferred from homology"/>
<dbReference type="Proteomes" id="UP001153365">
    <property type="component" value="Unassembled WGS sequence"/>
</dbReference>